<evidence type="ECO:0008006" key="3">
    <source>
        <dbReference type="Google" id="ProtNLM"/>
    </source>
</evidence>
<gene>
    <name evidence="1" type="ORF">DKK79_09925</name>
</gene>
<evidence type="ECO:0000313" key="1">
    <source>
        <dbReference type="EMBL" id="PXZ04656.1"/>
    </source>
</evidence>
<comment type="caution">
    <text evidence="1">The sequence shown here is derived from an EMBL/GenBank/DDBJ whole genome shotgun (WGS) entry which is preliminary data.</text>
</comment>
<accession>A0A2V4E1C6</accession>
<dbReference type="InterPro" id="IPR023346">
    <property type="entry name" value="Lysozyme-like_dom_sf"/>
</dbReference>
<protein>
    <recommendedName>
        <fullName evidence="3">Glycoside hydrolase family 19 catalytic domain-containing protein</fullName>
    </recommendedName>
</protein>
<dbReference type="RefSeq" id="WP_110423927.1">
    <property type="nucleotide sequence ID" value="NZ_QGLP01000005.1"/>
</dbReference>
<dbReference type="EMBL" id="QGLP01000005">
    <property type="protein sequence ID" value="PXZ04656.1"/>
    <property type="molecule type" value="Genomic_DNA"/>
</dbReference>
<proteinExistence type="predicted"/>
<reference evidence="1 2" key="1">
    <citation type="submission" date="2018-05" db="EMBL/GenBank/DDBJ databases">
        <title>Reference genomes for bee gut microbiota database.</title>
        <authorList>
            <person name="Ellegaard K.M."/>
        </authorList>
    </citation>
    <scope>NUCLEOTIDE SEQUENCE [LARGE SCALE GENOMIC DNA]</scope>
    <source>
        <strain evidence="1 2">ESL0177</strain>
    </source>
</reference>
<sequence>MIKKEAKKNGNTEEGDGLKYRGRGLAHMTWKNNYKDASEYLNVDFINQPEKAAELDYAVPILIWGSINGIFSKRKLSKYINEDKIDYKLARYVINGQNYANEIAANAKCFEAILRQTSNLIEAF</sequence>
<dbReference type="Proteomes" id="UP000247483">
    <property type="component" value="Unassembled WGS sequence"/>
</dbReference>
<evidence type="ECO:0000313" key="2">
    <source>
        <dbReference type="Proteomes" id="UP000247483"/>
    </source>
</evidence>
<dbReference type="AlphaFoldDB" id="A0A2V4E1C6"/>
<organism evidence="1 2">
    <name type="scientific">Gilliamella apicola</name>
    <dbReference type="NCBI Taxonomy" id="1196095"/>
    <lineage>
        <taxon>Bacteria</taxon>
        <taxon>Pseudomonadati</taxon>
        <taxon>Pseudomonadota</taxon>
        <taxon>Gammaproteobacteria</taxon>
        <taxon>Orbales</taxon>
        <taxon>Orbaceae</taxon>
        <taxon>Gilliamella</taxon>
    </lineage>
</organism>
<dbReference type="SUPFAM" id="SSF53955">
    <property type="entry name" value="Lysozyme-like"/>
    <property type="match status" value="1"/>
</dbReference>
<dbReference type="Gene3D" id="1.10.530.10">
    <property type="match status" value="1"/>
</dbReference>
<name>A0A2V4E1C6_9GAMM</name>